<evidence type="ECO:0000313" key="2">
    <source>
        <dbReference type="EMBL" id="KAF5340382.1"/>
    </source>
</evidence>
<protein>
    <submittedName>
        <fullName evidence="2">Uncharacterized protein</fullName>
    </submittedName>
</protein>
<dbReference type="CDD" id="cd21075">
    <property type="entry name" value="DBD_XPA-like"/>
    <property type="match status" value="1"/>
</dbReference>
<feature type="region of interest" description="Disordered" evidence="1">
    <location>
        <begin position="153"/>
        <end position="185"/>
    </location>
</feature>
<keyword evidence="3" id="KW-1185">Reference proteome</keyword>
<dbReference type="Proteomes" id="UP000541558">
    <property type="component" value="Unassembled WGS sequence"/>
</dbReference>
<dbReference type="EMBL" id="JAACJK010000004">
    <property type="protein sequence ID" value="KAF5340382.1"/>
    <property type="molecule type" value="Genomic_DNA"/>
</dbReference>
<organism evidence="2 3">
    <name type="scientific">Ephemerocybe angulata</name>
    <dbReference type="NCBI Taxonomy" id="980116"/>
    <lineage>
        <taxon>Eukaryota</taxon>
        <taxon>Fungi</taxon>
        <taxon>Dikarya</taxon>
        <taxon>Basidiomycota</taxon>
        <taxon>Agaricomycotina</taxon>
        <taxon>Agaricomycetes</taxon>
        <taxon>Agaricomycetidae</taxon>
        <taxon>Agaricales</taxon>
        <taxon>Agaricineae</taxon>
        <taxon>Psathyrellaceae</taxon>
        <taxon>Ephemerocybe</taxon>
    </lineage>
</organism>
<gene>
    <name evidence="2" type="ORF">D9611_007855</name>
</gene>
<name>A0A8H5CEL3_9AGAR</name>
<proteinExistence type="predicted"/>
<reference evidence="2 3" key="1">
    <citation type="journal article" date="2020" name="ISME J.">
        <title>Uncovering the hidden diversity of litter-decomposition mechanisms in mushroom-forming fungi.</title>
        <authorList>
            <person name="Floudas D."/>
            <person name="Bentzer J."/>
            <person name="Ahren D."/>
            <person name="Johansson T."/>
            <person name="Persson P."/>
            <person name="Tunlid A."/>
        </authorList>
    </citation>
    <scope>NUCLEOTIDE SEQUENCE [LARGE SCALE GENOMIC DNA]</scope>
    <source>
        <strain evidence="2 3">CBS 175.51</strain>
    </source>
</reference>
<dbReference type="AlphaFoldDB" id="A0A8H5CEL3"/>
<evidence type="ECO:0000256" key="1">
    <source>
        <dbReference type="SAM" id="MobiDB-lite"/>
    </source>
</evidence>
<comment type="caution">
    <text evidence="2">The sequence shown here is derived from an EMBL/GenBank/DDBJ whole genome shotgun (WGS) entry which is preliminary data.</text>
</comment>
<evidence type="ECO:0000313" key="3">
    <source>
        <dbReference type="Proteomes" id="UP000541558"/>
    </source>
</evidence>
<sequence length="386" mass="43520">MPDSCLSFHLEPFLPLLPILHPMPKTTSKATVKSASSLSRTARRKANALNLIRRALEDRDGVEEVGGPKSRVRSGKQITQTNATQLYRLNVEDLRDIPYDEERIDIPSKPYTGSKYLYEERDIERVAWKRHGGGPDEFQAYLDDLREKYTRNHPGKVFKAPTGYKPRAPRASAKKARATTTTAATAGDKQLPSVTELAKQFKTKGQGDKWLWNVVQNQVLVDHPDDVPGEARLAMALEKLPEYPRRIAPPPGSSPSFEALKRVLKAAPTKLEKGVTNGQNIDREAGNPGSELFWSEEYFTRVYQALIDITKSHGIGRNGWEAARWLVYDKYSQWSGIQVGDETAEDGAYAWLQGRLPDNEKLKLGFYKGEPPSIWIEYNSRLPFVL</sequence>
<accession>A0A8H5CEL3</accession>
<dbReference type="OrthoDB" id="2965800at2759"/>